<organism evidence="2 3">
    <name type="scientific">Brevundimonas subvibrioides</name>
    <dbReference type="NCBI Taxonomy" id="74313"/>
    <lineage>
        <taxon>Bacteria</taxon>
        <taxon>Pseudomonadati</taxon>
        <taxon>Pseudomonadota</taxon>
        <taxon>Alphaproteobacteria</taxon>
        <taxon>Caulobacterales</taxon>
        <taxon>Caulobacteraceae</taxon>
        <taxon>Brevundimonas</taxon>
    </lineage>
</organism>
<accession>A0A258FQG8</accession>
<sequence>MIDAADTHNLPRSRLLLIGLIVGSLVALLAILPAFIVSTMSVMVAASGTNPLIYTFILFSFGLPIVTLLGPILAWIAFAMRRERTSWALLLSPILWAGITFGLLALAPGG</sequence>
<protein>
    <submittedName>
        <fullName evidence="2">Uncharacterized protein</fullName>
    </submittedName>
</protein>
<keyword evidence="1" id="KW-0472">Membrane</keyword>
<feature type="transmembrane region" description="Helical" evidence="1">
    <location>
        <begin position="15"/>
        <end position="46"/>
    </location>
</feature>
<keyword evidence="1" id="KW-1133">Transmembrane helix</keyword>
<name>A0A258FQG8_9CAUL</name>
<comment type="caution">
    <text evidence="2">The sequence shown here is derived from an EMBL/GenBank/DDBJ whole genome shotgun (WGS) entry which is preliminary data.</text>
</comment>
<feature type="transmembrane region" description="Helical" evidence="1">
    <location>
        <begin position="52"/>
        <end position="80"/>
    </location>
</feature>
<evidence type="ECO:0000313" key="2">
    <source>
        <dbReference type="EMBL" id="OYX34586.1"/>
    </source>
</evidence>
<reference evidence="2 3" key="1">
    <citation type="submission" date="2017-03" db="EMBL/GenBank/DDBJ databases">
        <title>Lifting the veil on microbial sulfur biogeochemistry in mining wastewaters.</title>
        <authorList>
            <person name="Kantor R.S."/>
            <person name="Colenbrander Nelson T."/>
            <person name="Marshall S."/>
            <person name="Bennett D."/>
            <person name="Apte S."/>
            <person name="Camacho D."/>
            <person name="Thomas B.C."/>
            <person name="Warren L.A."/>
            <person name="Banfield J.F."/>
        </authorList>
    </citation>
    <scope>NUCLEOTIDE SEQUENCE [LARGE SCALE GENOMIC DNA]</scope>
    <source>
        <strain evidence="2">32-69-9</strain>
    </source>
</reference>
<evidence type="ECO:0000313" key="3">
    <source>
        <dbReference type="Proteomes" id="UP000215595"/>
    </source>
</evidence>
<gene>
    <name evidence="2" type="ORF">B7Z01_05330</name>
</gene>
<dbReference type="EMBL" id="NCEB01000008">
    <property type="protein sequence ID" value="OYX34586.1"/>
    <property type="molecule type" value="Genomic_DNA"/>
</dbReference>
<dbReference type="AlphaFoldDB" id="A0A258FQG8"/>
<keyword evidence="1" id="KW-0812">Transmembrane</keyword>
<dbReference type="Proteomes" id="UP000215595">
    <property type="component" value="Unassembled WGS sequence"/>
</dbReference>
<feature type="transmembrane region" description="Helical" evidence="1">
    <location>
        <begin position="87"/>
        <end position="107"/>
    </location>
</feature>
<evidence type="ECO:0000256" key="1">
    <source>
        <dbReference type="SAM" id="Phobius"/>
    </source>
</evidence>
<proteinExistence type="predicted"/>